<dbReference type="AlphaFoldDB" id="A0A319DEF5"/>
<evidence type="ECO:0000313" key="1">
    <source>
        <dbReference type="EMBL" id="PYH95789.1"/>
    </source>
</evidence>
<keyword evidence="2" id="KW-1185">Reference proteome</keyword>
<organism evidence="1 2">
    <name type="scientific">Aspergillus ellipticus CBS 707.79</name>
    <dbReference type="NCBI Taxonomy" id="1448320"/>
    <lineage>
        <taxon>Eukaryota</taxon>
        <taxon>Fungi</taxon>
        <taxon>Dikarya</taxon>
        <taxon>Ascomycota</taxon>
        <taxon>Pezizomycotina</taxon>
        <taxon>Eurotiomycetes</taxon>
        <taxon>Eurotiomycetidae</taxon>
        <taxon>Eurotiales</taxon>
        <taxon>Aspergillaceae</taxon>
        <taxon>Aspergillus</taxon>
        <taxon>Aspergillus subgen. Circumdati</taxon>
    </lineage>
</organism>
<reference evidence="1 2" key="1">
    <citation type="submission" date="2018-02" db="EMBL/GenBank/DDBJ databases">
        <title>The genomes of Aspergillus section Nigri reveals drivers in fungal speciation.</title>
        <authorList>
            <consortium name="DOE Joint Genome Institute"/>
            <person name="Vesth T.C."/>
            <person name="Nybo J."/>
            <person name="Theobald S."/>
            <person name="Brandl J."/>
            <person name="Frisvad J.C."/>
            <person name="Nielsen K.F."/>
            <person name="Lyhne E.K."/>
            <person name="Kogle M.E."/>
            <person name="Kuo A."/>
            <person name="Riley R."/>
            <person name="Clum A."/>
            <person name="Nolan M."/>
            <person name="Lipzen A."/>
            <person name="Salamov A."/>
            <person name="Henrissat B."/>
            <person name="Wiebenga A."/>
            <person name="De vries R.P."/>
            <person name="Grigoriev I.V."/>
            <person name="Mortensen U.H."/>
            <person name="Andersen M.R."/>
            <person name="Baker S.E."/>
        </authorList>
    </citation>
    <scope>NUCLEOTIDE SEQUENCE [LARGE SCALE GENOMIC DNA]</scope>
    <source>
        <strain evidence="1 2">CBS 707.79</strain>
    </source>
</reference>
<dbReference type="Proteomes" id="UP000247810">
    <property type="component" value="Unassembled WGS sequence"/>
</dbReference>
<protein>
    <submittedName>
        <fullName evidence="1">Uncharacterized protein</fullName>
    </submittedName>
</protein>
<name>A0A319DEF5_9EURO</name>
<sequence>MPKYRPIPAPLGRALIECFRATTRLARPDMRHQLVLVGGAASIAHSSVYYTEDVDVVAPCNVLTDIWKVLTAGAPNFTIEPDGKDIVDRIYVTEPFFEGSVASMSDLLRFRAMTVVDCGSGGESADFRWLLSEVARVGQVLPGLDSEELEYMSTAGRSCLGRFDRLVLAAILSESDAKVVFADLLSLV</sequence>
<dbReference type="EMBL" id="KZ825848">
    <property type="protein sequence ID" value="PYH95789.1"/>
    <property type="molecule type" value="Genomic_DNA"/>
</dbReference>
<evidence type="ECO:0000313" key="2">
    <source>
        <dbReference type="Proteomes" id="UP000247810"/>
    </source>
</evidence>
<dbReference type="VEuPathDB" id="FungiDB:BO71DRAFT_418361"/>
<proteinExistence type="predicted"/>
<gene>
    <name evidence="1" type="ORF">BO71DRAFT_418361</name>
</gene>
<accession>A0A319DEF5</accession>
<dbReference type="STRING" id="1448320.A0A319DEF5"/>
<dbReference type="OrthoDB" id="5418922at2759"/>